<dbReference type="Proteomes" id="UP000199600">
    <property type="component" value="Unassembled WGS sequence"/>
</dbReference>
<evidence type="ECO:0000313" key="2">
    <source>
        <dbReference type="EMBL" id="SBT04519.1"/>
    </source>
</evidence>
<name>A0A1A8XH59_9RHOO</name>
<evidence type="ECO:0008006" key="4">
    <source>
        <dbReference type="Google" id="ProtNLM"/>
    </source>
</evidence>
<proteinExistence type="predicted"/>
<evidence type="ECO:0000256" key="1">
    <source>
        <dbReference type="SAM" id="MobiDB-lite"/>
    </source>
</evidence>
<dbReference type="EMBL" id="FLQY01000035">
    <property type="protein sequence ID" value="SBT04519.1"/>
    <property type="molecule type" value="Genomic_DNA"/>
</dbReference>
<keyword evidence="3" id="KW-1185">Reference proteome</keyword>
<dbReference type="InterPro" id="IPR014991">
    <property type="entry name" value="DUF1840"/>
</dbReference>
<reference evidence="2 3" key="1">
    <citation type="submission" date="2016-06" db="EMBL/GenBank/DDBJ databases">
        <authorList>
            <person name="Kjaerup R.B."/>
            <person name="Dalgaard T.S."/>
            <person name="Juul-Madsen H.R."/>
        </authorList>
    </citation>
    <scope>NUCLEOTIDE SEQUENCE [LARGE SCALE GENOMIC DNA]</scope>
    <source>
        <strain evidence="2">2</strain>
    </source>
</reference>
<feature type="region of interest" description="Disordered" evidence="1">
    <location>
        <begin position="49"/>
        <end position="91"/>
    </location>
</feature>
<dbReference type="RefSeq" id="WP_186409820.1">
    <property type="nucleotide sequence ID" value="NZ_FLQY01000035.1"/>
</dbReference>
<accession>A0A1A8XH59</accession>
<feature type="compositionally biased region" description="Basic and acidic residues" evidence="1">
    <location>
        <begin position="49"/>
        <end position="75"/>
    </location>
</feature>
<evidence type="ECO:0000313" key="3">
    <source>
        <dbReference type="Proteomes" id="UP000199600"/>
    </source>
</evidence>
<protein>
    <recommendedName>
        <fullName evidence="4">DUF1840 domain-containing protein</fullName>
    </recommendedName>
</protein>
<gene>
    <name evidence="2" type="ORF">PROAA_130033</name>
</gene>
<organism evidence="2 3">
    <name type="scientific">Candidatus Propionivibrio aalborgensis</name>
    <dbReference type="NCBI Taxonomy" id="1860101"/>
    <lineage>
        <taxon>Bacteria</taxon>
        <taxon>Pseudomonadati</taxon>
        <taxon>Pseudomonadota</taxon>
        <taxon>Betaproteobacteria</taxon>
        <taxon>Rhodocyclales</taxon>
        <taxon>Rhodocyclaceae</taxon>
        <taxon>Propionivibrio</taxon>
    </lineage>
</organism>
<dbReference type="AlphaFoldDB" id="A0A1A8XH59"/>
<dbReference type="Pfam" id="PF08895">
    <property type="entry name" value="DUF1840"/>
    <property type="match status" value="1"/>
</dbReference>
<sequence>MLVKLTSSASGEIIMFAKDAHQLFEIIGKERTARGVFTKEQLPEARAKLQHAVDEEKSALREAERKAREGGVVDEHETENDEDHKSGRVGINLGQRAHPLIHMMELTQKEEGFIVWEAPGDF</sequence>